<dbReference type="SUPFAM" id="SSF57667">
    <property type="entry name" value="beta-beta-alpha zinc fingers"/>
    <property type="match status" value="1"/>
</dbReference>
<evidence type="ECO:0000256" key="2">
    <source>
        <dbReference type="SAM" id="MobiDB-lite"/>
    </source>
</evidence>
<keyword evidence="1" id="KW-0479">Metal-binding</keyword>
<organism evidence="4 5">
    <name type="scientific">Dermatophagoides pteronyssinus</name>
    <name type="common">European house dust mite</name>
    <dbReference type="NCBI Taxonomy" id="6956"/>
    <lineage>
        <taxon>Eukaryota</taxon>
        <taxon>Metazoa</taxon>
        <taxon>Ecdysozoa</taxon>
        <taxon>Arthropoda</taxon>
        <taxon>Chelicerata</taxon>
        <taxon>Arachnida</taxon>
        <taxon>Acari</taxon>
        <taxon>Acariformes</taxon>
        <taxon>Sarcoptiformes</taxon>
        <taxon>Astigmata</taxon>
        <taxon>Psoroptidia</taxon>
        <taxon>Analgoidea</taxon>
        <taxon>Pyroglyphidae</taxon>
        <taxon>Dermatophagoidinae</taxon>
        <taxon>Dermatophagoides</taxon>
    </lineage>
</organism>
<dbReference type="GO" id="GO:0008270">
    <property type="term" value="F:zinc ion binding"/>
    <property type="evidence" value="ECO:0007669"/>
    <property type="project" value="UniProtKB-KW"/>
</dbReference>
<dbReference type="SMART" id="SM00355">
    <property type="entry name" value="ZnF_C2H2"/>
    <property type="match status" value="2"/>
</dbReference>
<dbReference type="Proteomes" id="UP000515146">
    <property type="component" value="Unplaced"/>
</dbReference>
<dbReference type="InterPro" id="IPR036236">
    <property type="entry name" value="Znf_C2H2_sf"/>
</dbReference>
<keyword evidence="1" id="KW-0862">Zinc</keyword>
<keyword evidence="1" id="KW-0863">Zinc-finger</keyword>
<protein>
    <submittedName>
        <fullName evidence="5">Transcription factor Ken-like</fullName>
    </submittedName>
</protein>
<dbReference type="KEGG" id="dpte:113795111"/>
<accession>A0A6P6Y6R6</accession>
<reference evidence="5" key="1">
    <citation type="submission" date="2025-08" db="UniProtKB">
        <authorList>
            <consortium name="RefSeq"/>
        </authorList>
    </citation>
    <scope>IDENTIFICATION</scope>
    <source>
        <strain evidence="5">Airmid</strain>
    </source>
</reference>
<evidence type="ECO:0000313" key="5">
    <source>
        <dbReference type="RefSeq" id="XP_027201103.1"/>
    </source>
</evidence>
<dbReference type="InterPro" id="IPR013087">
    <property type="entry name" value="Znf_C2H2_type"/>
</dbReference>
<dbReference type="PROSITE" id="PS50157">
    <property type="entry name" value="ZINC_FINGER_C2H2_2"/>
    <property type="match status" value="1"/>
</dbReference>
<evidence type="ECO:0000259" key="3">
    <source>
        <dbReference type="PROSITE" id="PS50157"/>
    </source>
</evidence>
<dbReference type="InParanoid" id="A0A6P6Y6R6"/>
<name>A0A6P6Y6R6_DERPT</name>
<proteinExistence type="predicted"/>
<dbReference type="Gene3D" id="3.30.160.60">
    <property type="entry name" value="Classic Zinc Finger"/>
    <property type="match status" value="1"/>
</dbReference>
<gene>
    <name evidence="5" type="primary">LOC113795111</name>
</gene>
<dbReference type="AlphaFoldDB" id="A0A6P6Y6R6"/>
<feature type="region of interest" description="Disordered" evidence="2">
    <location>
        <begin position="64"/>
        <end position="105"/>
    </location>
</feature>
<keyword evidence="4" id="KW-1185">Reference proteome</keyword>
<feature type="domain" description="C2H2-type" evidence="3">
    <location>
        <begin position="145"/>
        <end position="171"/>
    </location>
</feature>
<evidence type="ECO:0000313" key="4">
    <source>
        <dbReference type="Proteomes" id="UP000515146"/>
    </source>
</evidence>
<sequence length="171" mass="19737">MDKKNIERDSMIRELIDVMIECNNDRLQCIENKQGNESEEEKEFLHINLSILTRLKQNFDAQVSLQQPKPDPQPSTSSSTKMVANPIKRELSPGSSNNCTKKSRNGLIPERDADGFLNCNYCSYRTDNLDHFQLHLHDHLGIKVYPCSKCSAIFKTKNGLNKHLIDDHYRF</sequence>
<dbReference type="OrthoDB" id="8922241at2759"/>
<evidence type="ECO:0000256" key="1">
    <source>
        <dbReference type="PROSITE-ProRule" id="PRU00042"/>
    </source>
</evidence>
<dbReference type="RefSeq" id="XP_027201103.1">
    <property type="nucleotide sequence ID" value="XM_027345302.1"/>
</dbReference>
<dbReference type="PROSITE" id="PS00028">
    <property type="entry name" value="ZINC_FINGER_C2H2_1"/>
    <property type="match status" value="1"/>
</dbReference>